<feature type="chain" id="PRO_5045924946" description="Lipocalin-like protein" evidence="1">
    <location>
        <begin position="25"/>
        <end position="162"/>
    </location>
</feature>
<accession>A0ABV2T9M6</accession>
<feature type="signal peptide" evidence="1">
    <location>
        <begin position="1"/>
        <end position="24"/>
    </location>
</feature>
<dbReference type="Proteomes" id="UP001549749">
    <property type="component" value="Unassembled WGS sequence"/>
</dbReference>
<evidence type="ECO:0008006" key="4">
    <source>
        <dbReference type="Google" id="ProtNLM"/>
    </source>
</evidence>
<evidence type="ECO:0000313" key="2">
    <source>
        <dbReference type="EMBL" id="MET6999035.1"/>
    </source>
</evidence>
<organism evidence="2 3">
    <name type="scientific">Chitinophaga defluvii</name>
    <dbReference type="NCBI Taxonomy" id="3163343"/>
    <lineage>
        <taxon>Bacteria</taxon>
        <taxon>Pseudomonadati</taxon>
        <taxon>Bacteroidota</taxon>
        <taxon>Chitinophagia</taxon>
        <taxon>Chitinophagales</taxon>
        <taxon>Chitinophagaceae</taxon>
        <taxon>Chitinophaga</taxon>
    </lineage>
</organism>
<proteinExistence type="predicted"/>
<evidence type="ECO:0000313" key="3">
    <source>
        <dbReference type="Proteomes" id="UP001549749"/>
    </source>
</evidence>
<name>A0ABV2T9M6_9BACT</name>
<keyword evidence="1" id="KW-0732">Signal</keyword>
<comment type="caution">
    <text evidence="2">The sequence shown here is derived from an EMBL/GenBank/DDBJ whole genome shotgun (WGS) entry which is preliminary data.</text>
</comment>
<reference evidence="2 3" key="1">
    <citation type="submission" date="2024-06" db="EMBL/GenBank/DDBJ databases">
        <title>Chitinophaga defluvii sp. nov., isolated from municipal sewage.</title>
        <authorList>
            <person name="Zhang L."/>
        </authorList>
    </citation>
    <scope>NUCLEOTIDE SEQUENCE [LARGE SCALE GENOMIC DNA]</scope>
    <source>
        <strain evidence="2 3">H8</strain>
    </source>
</reference>
<gene>
    <name evidence="2" type="ORF">ABR189_16735</name>
</gene>
<protein>
    <recommendedName>
        <fullName evidence="4">Lipocalin-like protein</fullName>
    </recommendedName>
</protein>
<dbReference type="PROSITE" id="PS51257">
    <property type="entry name" value="PROKAR_LIPOPROTEIN"/>
    <property type="match status" value="1"/>
</dbReference>
<sequence>MKNFSLAALFLVATSLFMVSCATQQGTTTDITKSSVQGNWIVTDVQFEGIPAGSKVTVFDEASYKCFKGSQWVLPSNAYGSYTLSSTEDGCSTATQPIVWSLFKQGGVTMFQFKKTATGIKAKTITDGYRVEVTSAGSFMTWRAAVNFEGQNGAIIYSLQRR</sequence>
<keyword evidence="3" id="KW-1185">Reference proteome</keyword>
<dbReference type="RefSeq" id="WP_354661601.1">
    <property type="nucleotide sequence ID" value="NZ_JBEXAC010000002.1"/>
</dbReference>
<evidence type="ECO:0000256" key="1">
    <source>
        <dbReference type="SAM" id="SignalP"/>
    </source>
</evidence>
<dbReference type="EMBL" id="JBEXAC010000002">
    <property type="protein sequence ID" value="MET6999035.1"/>
    <property type="molecule type" value="Genomic_DNA"/>
</dbReference>